<dbReference type="SUPFAM" id="SSF46785">
    <property type="entry name" value="Winged helix' DNA-binding domain"/>
    <property type="match status" value="1"/>
</dbReference>
<dbReference type="InterPro" id="IPR011991">
    <property type="entry name" value="ArsR-like_HTH"/>
</dbReference>
<dbReference type="GO" id="GO:0003700">
    <property type="term" value="F:DNA-binding transcription factor activity"/>
    <property type="evidence" value="ECO:0007669"/>
    <property type="project" value="InterPro"/>
</dbReference>
<keyword evidence="3" id="KW-0804">Transcription</keyword>
<dbReference type="EMBL" id="QZMU01000001">
    <property type="protein sequence ID" value="RRQ21941.1"/>
    <property type="molecule type" value="Genomic_DNA"/>
</dbReference>
<dbReference type="OrthoDB" id="8911933at2"/>
<dbReference type="PANTHER" id="PTHR42756">
    <property type="entry name" value="TRANSCRIPTIONAL REGULATOR, MARR"/>
    <property type="match status" value="1"/>
</dbReference>
<dbReference type="Gene3D" id="1.10.10.10">
    <property type="entry name" value="Winged helix-like DNA-binding domain superfamily/Winged helix DNA-binding domain"/>
    <property type="match status" value="1"/>
</dbReference>
<comment type="caution">
    <text evidence="5">The sequence shown here is derived from an EMBL/GenBank/DDBJ whole genome shotgun (WGS) entry which is preliminary data.</text>
</comment>
<keyword evidence="2" id="KW-0238">DNA-binding</keyword>
<dbReference type="PROSITE" id="PS50995">
    <property type="entry name" value="HTH_MARR_2"/>
    <property type="match status" value="1"/>
</dbReference>
<gene>
    <name evidence="5" type="ORF">D6C00_08255</name>
</gene>
<dbReference type="Pfam" id="PF01047">
    <property type="entry name" value="MarR"/>
    <property type="match status" value="1"/>
</dbReference>
<evidence type="ECO:0000313" key="5">
    <source>
        <dbReference type="EMBL" id="RRQ21941.1"/>
    </source>
</evidence>
<dbReference type="AlphaFoldDB" id="A0A426QJJ6"/>
<dbReference type="PANTHER" id="PTHR42756:SF1">
    <property type="entry name" value="TRANSCRIPTIONAL REPRESSOR OF EMRAB OPERON"/>
    <property type="match status" value="1"/>
</dbReference>
<evidence type="ECO:0000256" key="1">
    <source>
        <dbReference type="ARBA" id="ARBA00023015"/>
    </source>
</evidence>
<evidence type="ECO:0000256" key="2">
    <source>
        <dbReference type="ARBA" id="ARBA00023125"/>
    </source>
</evidence>
<reference evidence="5 6" key="1">
    <citation type="journal article" date="2010" name="Int. J. Syst. Evol. Microbiol.">
        <title>Thiohalobacter thiocyanaticus gen. nov., sp. nov., a moderately halophilic, sulfur-oxidizing gammaproteobacterium from hypersaline lakes, that utilizes thiocyanate.</title>
        <authorList>
            <person name="Sorokin D.Y."/>
            <person name="Kovaleva O.L."/>
            <person name="Tourova T.P."/>
            <person name="Muyzer G."/>
        </authorList>
    </citation>
    <scope>NUCLEOTIDE SEQUENCE [LARGE SCALE GENOMIC DNA]</scope>
    <source>
        <strain evidence="5 6">Hrh1</strain>
    </source>
</reference>
<dbReference type="PRINTS" id="PR00598">
    <property type="entry name" value="HTHMARR"/>
</dbReference>
<dbReference type="InterPro" id="IPR036390">
    <property type="entry name" value="WH_DNA-bd_sf"/>
</dbReference>
<dbReference type="InterPro" id="IPR036388">
    <property type="entry name" value="WH-like_DNA-bd_sf"/>
</dbReference>
<proteinExistence type="predicted"/>
<evidence type="ECO:0000259" key="4">
    <source>
        <dbReference type="PROSITE" id="PS50995"/>
    </source>
</evidence>
<dbReference type="Proteomes" id="UP000287798">
    <property type="component" value="Unassembled WGS sequence"/>
</dbReference>
<name>A0A426QJJ6_9GAMM</name>
<organism evidence="5 6">
    <name type="scientific">Thiohalobacter thiocyanaticus</name>
    <dbReference type="NCBI Taxonomy" id="585455"/>
    <lineage>
        <taxon>Bacteria</taxon>
        <taxon>Pseudomonadati</taxon>
        <taxon>Pseudomonadota</taxon>
        <taxon>Gammaproteobacteria</taxon>
        <taxon>Thiohalobacterales</taxon>
        <taxon>Thiohalobacteraceae</taxon>
        <taxon>Thiohalobacter</taxon>
    </lineage>
</organism>
<sequence>MTADPNAAPGSEPEAGQDREIRSIIQQLRIVYRAMQEHSRWVERQCGVSAAQLWALWEMHKRPGMRVSQLSRSLSLHQSTTSNMLDKLEKKGLVERRRGGPDQRVVKVYLTQAGAAIVKQAPQPAQGTISDALLRLPDERLAQLDQGLQAMVAAMVIKDSEAALRHMSESDAPDNQEKRFE</sequence>
<dbReference type="GO" id="GO:0003677">
    <property type="term" value="F:DNA binding"/>
    <property type="evidence" value="ECO:0007669"/>
    <property type="project" value="UniProtKB-KW"/>
</dbReference>
<keyword evidence="6" id="KW-1185">Reference proteome</keyword>
<feature type="domain" description="HTH marR-type" evidence="4">
    <location>
        <begin position="21"/>
        <end position="153"/>
    </location>
</feature>
<protein>
    <submittedName>
        <fullName evidence="5">MarR family transcriptional regulator</fullName>
    </submittedName>
</protein>
<keyword evidence="1" id="KW-0805">Transcription regulation</keyword>
<evidence type="ECO:0000313" key="6">
    <source>
        <dbReference type="Proteomes" id="UP000287798"/>
    </source>
</evidence>
<accession>A0A426QJJ6</accession>
<dbReference type="CDD" id="cd00090">
    <property type="entry name" value="HTH_ARSR"/>
    <property type="match status" value="1"/>
</dbReference>
<evidence type="ECO:0000256" key="3">
    <source>
        <dbReference type="ARBA" id="ARBA00023163"/>
    </source>
</evidence>
<dbReference type="SMART" id="SM00347">
    <property type="entry name" value="HTH_MARR"/>
    <property type="match status" value="1"/>
</dbReference>
<dbReference type="InterPro" id="IPR000835">
    <property type="entry name" value="HTH_MarR-typ"/>
</dbReference>
<dbReference type="RefSeq" id="WP_125181279.1">
    <property type="nucleotide sequence ID" value="NZ_QZMU01000001.1"/>
</dbReference>